<dbReference type="GO" id="GO:0009295">
    <property type="term" value="C:nucleoid"/>
    <property type="evidence" value="ECO:0007669"/>
    <property type="project" value="UniProtKB-SubCell"/>
</dbReference>
<dbReference type="Gene3D" id="3.40.1550.20">
    <property type="entry name" value="Transcriptional regulator MraZ domain"/>
    <property type="match status" value="1"/>
</dbReference>
<gene>
    <name evidence="7 9" type="primary">mraZ</name>
    <name evidence="9" type="ORF">EVJ47_01395</name>
</gene>
<keyword evidence="6 7" id="KW-0804">Transcription</keyword>
<sequence>MFSGRYIHSIDDKGRVKLPQKIKESLISNYNNTSLVITNLDKCLVAYPMEEWRKLEEKALKLPSMQKDVLEFLRYFFSGAEGVELDKMDRFLIPQSLKIGGNLDKEIILVGIINRFEIWNKDLWDANFEGAKTNFESIAATMSQIGF</sequence>
<proteinExistence type="inferred from homology"/>
<dbReference type="GO" id="GO:0005737">
    <property type="term" value="C:cytoplasm"/>
    <property type="evidence" value="ECO:0007669"/>
    <property type="project" value="UniProtKB-UniRule"/>
</dbReference>
<dbReference type="GO" id="GO:0003700">
    <property type="term" value="F:DNA-binding transcription factor activity"/>
    <property type="evidence" value="ECO:0007669"/>
    <property type="project" value="UniProtKB-UniRule"/>
</dbReference>
<evidence type="ECO:0000256" key="6">
    <source>
        <dbReference type="ARBA" id="ARBA00023163"/>
    </source>
</evidence>
<evidence type="ECO:0000256" key="3">
    <source>
        <dbReference type="ARBA" id="ARBA00022737"/>
    </source>
</evidence>
<comment type="subunit">
    <text evidence="7">Forms oligomers.</text>
</comment>
<dbReference type="EMBL" id="SGBD01000001">
    <property type="protein sequence ID" value="RZD14963.1"/>
    <property type="molecule type" value="Genomic_DNA"/>
</dbReference>
<evidence type="ECO:0000256" key="1">
    <source>
        <dbReference type="ARBA" id="ARBA00013860"/>
    </source>
</evidence>
<dbReference type="InterPro" id="IPR038619">
    <property type="entry name" value="MraZ_sf"/>
</dbReference>
<evidence type="ECO:0000256" key="5">
    <source>
        <dbReference type="ARBA" id="ARBA00023125"/>
    </source>
</evidence>
<comment type="caution">
    <text evidence="9">The sequence shown here is derived from an EMBL/GenBank/DDBJ whole genome shotgun (WGS) entry which is preliminary data.</text>
</comment>
<keyword evidence="5 7" id="KW-0238">DNA-binding</keyword>
<protein>
    <recommendedName>
        <fullName evidence="1 7">Transcriptional regulator MraZ</fullName>
    </recommendedName>
</protein>
<evidence type="ECO:0000256" key="2">
    <source>
        <dbReference type="ARBA" id="ARBA00022490"/>
    </source>
</evidence>
<dbReference type="HAMAP" id="MF_01008">
    <property type="entry name" value="MraZ"/>
    <property type="match status" value="1"/>
</dbReference>
<comment type="subcellular location">
    <subcellularLocation>
        <location evidence="7">Cytoplasm</location>
        <location evidence="7">Nucleoid</location>
    </subcellularLocation>
</comment>
<evidence type="ECO:0000313" key="9">
    <source>
        <dbReference type="EMBL" id="RZD14963.1"/>
    </source>
</evidence>
<organism evidence="9 10">
    <name type="scientific">Candidatus Acidulodesulfobacterium ferriphilum</name>
    <dbReference type="NCBI Taxonomy" id="2597223"/>
    <lineage>
        <taxon>Bacteria</taxon>
        <taxon>Deltaproteobacteria</taxon>
        <taxon>Candidatus Acidulodesulfobacterales</taxon>
        <taxon>Candidatus Acidulodesulfobacterium</taxon>
    </lineage>
</organism>
<dbReference type="NCBIfam" id="TIGR00242">
    <property type="entry name" value="division/cell wall cluster transcriptional repressor MraZ"/>
    <property type="match status" value="1"/>
</dbReference>
<dbReference type="InterPro" id="IPR035644">
    <property type="entry name" value="MraZ_C"/>
</dbReference>
<dbReference type="InterPro" id="IPR020603">
    <property type="entry name" value="MraZ_dom"/>
</dbReference>
<dbReference type="PANTHER" id="PTHR34701">
    <property type="entry name" value="TRANSCRIPTIONAL REGULATOR MRAZ"/>
    <property type="match status" value="1"/>
</dbReference>
<dbReference type="CDD" id="cd16321">
    <property type="entry name" value="MraZ_C"/>
    <property type="match status" value="1"/>
</dbReference>
<keyword evidence="3" id="KW-0677">Repeat</keyword>
<accession>A0A519BCF5</accession>
<feature type="domain" description="SpoVT-AbrB" evidence="8">
    <location>
        <begin position="5"/>
        <end position="51"/>
    </location>
</feature>
<dbReference type="AlphaFoldDB" id="A0A519BCF5"/>
<dbReference type="InterPro" id="IPR035642">
    <property type="entry name" value="MraZ_N"/>
</dbReference>
<dbReference type="CDD" id="cd16320">
    <property type="entry name" value="MraZ_N"/>
    <property type="match status" value="1"/>
</dbReference>
<dbReference type="PROSITE" id="PS51740">
    <property type="entry name" value="SPOVT_ABRB"/>
    <property type="match status" value="1"/>
</dbReference>
<keyword evidence="2 7" id="KW-0963">Cytoplasm</keyword>
<evidence type="ECO:0000256" key="4">
    <source>
        <dbReference type="ARBA" id="ARBA00023015"/>
    </source>
</evidence>
<name>A0A519BCF5_9DELT</name>
<evidence type="ECO:0000256" key="7">
    <source>
        <dbReference type="HAMAP-Rule" id="MF_01008"/>
    </source>
</evidence>
<dbReference type="Pfam" id="PF02381">
    <property type="entry name" value="MraZ"/>
    <property type="match status" value="2"/>
</dbReference>
<dbReference type="Proteomes" id="UP000320813">
    <property type="component" value="Unassembled WGS sequence"/>
</dbReference>
<dbReference type="SUPFAM" id="SSF89447">
    <property type="entry name" value="AbrB/MazE/MraZ-like"/>
    <property type="match status" value="1"/>
</dbReference>
<dbReference type="InterPro" id="IPR007159">
    <property type="entry name" value="SpoVT-AbrB_dom"/>
</dbReference>
<reference evidence="9 10" key="1">
    <citation type="submission" date="2019-01" db="EMBL/GenBank/DDBJ databases">
        <title>Insights into ecological role of a new deltaproteobacterial order Candidatus Sinidesulfobacterales (Sva0485) by metagenomics and metatranscriptomics.</title>
        <authorList>
            <person name="Tan S."/>
            <person name="Liu J."/>
            <person name="Fang Y."/>
            <person name="Hedlund B.P."/>
            <person name="Lian Z.H."/>
            <person name="Huang L.Y."/>
            <person name="Li J.T."/>
            <person name="Huang L.N."/>
            <person name="Li W.J."/>
            <person name="Jiang H.C."/>
            <person name="Dong H.L."/>
            <person name="Shu W.S."/>
        </authorList>
    </citation>
    <scope>NUCLEOTIDE SEQUENCE [LARGE SCALE GENOMIC DNA]</scope>
    <source>
        <strain evidence="9">AP3</strain>
    </source>
</reference>
<dbReference type="PANTHER" id="PTHR34701:SF1">
    <property type="entry name" value="TRANSCRIPTIONAL REGULATOR MRAZ"/>
    <property type="match status" value="1"/>
</dbReference>
<comment type="similarity">
    <text evidence="7">Belongs to the MraZ family.</text>
</comment>
<evidence type="ECO:0000259" key="8">
    <source>
        <dbReference type="PROSITE" id="PS51740"/>
    </source>
</evidence>
<dbReference type="GO" id="GO:2000143">
    <property type="term" value="P:negative regulation of DNA-templated transcription initiation"/>
    <property type="evidence" value="ECO:0007669"/>
    <property type="project" value="TreeGrafter"/>
</dbReference>
<dbReference type="InterPro" id="IPR037914">
    <property type="entry name" value="SpoVT-AbrB_sf"/>
</dbReference>
<evidence type="ECO:0000313" key="10">
    <source>
        <dbReference type="Proteomes" id="UP000320813"/>
    </source>
</evidence>
<dbReference type="InterPro" id="IPR003444">
    <property type="entry name" value="MraZ"/>
</dbReference>
<dbReference type="GO" id="GO:0000976">
    <property type="term" value="F:transcription cis-regulatory region binding"/>
    <property type="evidence" value="ECO:0007669"/>
    <property type="project" value="TreeGrafter"/>
</dbReference>
<keyword evidence="4 7" id="KW-0805">Transcription regulation</keyword>